<dbReference type="InterPro" id="IPR036915">
    <property type="entry name" value="Cyclin-like_sf"/>
</dbReference>
<dbReference type="AlphaFoldDB" id="A0A1B7T7G0"/>
<evidence type="ECO:0000259" key="2">
    <source>
        <dbReference type="Pfam" id="PF00134"/>
    </source>
</evidence>
<feature type="domain" description="Cyclin N-terminal" evidence="2">
    <location>
        <begin position="5"/>
        <end position="76"/>
    </location>
</feature>
<dbReference type="InterPro" id="IPR006671">
    <property type="entry name" value="Cyclin_N"/>
</dbReference>
<dbReference type="EMBL" id="LXPE01000519">
    <property type="protein sequence ID" value="OBA24648.1"/>
    <property type="molecule type" value="Genomic_DNA"/>
</dbReference>
<feature type="region of interest" description="Disordered" evidence="1">
    <location>
        <begin position="108"/>
        <end position="129"/>
    </location>
</feature>
<evidence type="ECO:0000256" key="1">
    <source>
        <dbReference type="SAM" id="MobiDB-lite"/>
    </source>
</evidence>
<evidence type="ECO:0000313" key="4">
    <source>
        <dbReference type="Proteomes" id="UP000092321"/>
    </source>
</evidence>
<gene>
    <name evidence="3" type="ORF">HANVADRAFT_105770</name>
</gene>
<dbReference type="SUPFAM" id="SSF47954">
    <property type="entry name" value="Cyclin-like"/>
    <property type="match status" value="1"/>
</dbReference>
<dbReference type="Pfam" id="PF00134">
    <property type="entry name" value="Cyclin_N"/>
    <property type="match status" value="1"/>
</dbReference>
<dbReference type="Gene3D" id="1.10.472.10">
    <property type="entry name" value="Cyclin-like"/>
    <property type="match status" value="1"/>
</dbReference>
<proteinExistence type="predicted"/>
<accession>A0A1B7T7G0</accession>
<protein>
    <recommendedName>
        <fullName evidence="2">Cyclin N-terminal domain-containing protein</fullName>
    </recommendedName>
</protein>
<evidence type="ECO:0000313" key="3">
    <source>
        <dbReference type="EMBL" id="OBA24648.1"/>
    </source>
</evidence>
<dbReference type="OrthoDB" id="5590282at2759"/>
<keyword evidence="4" id="KW-1185">Reference proteome</keyword>
<comment type="caution">
    <text evidence="3">The sequence shown here is derived from an EMBL/GenBank/DDBJ whole genome shotgun (WGS) entry which is preliminary data.</text>
</comment>
<dbReference type="Proteomes" id="UP000092321">
    <property type="component" value="Unassembled WGS sequence"/>
</dbReference>
<dbReference type="GO" id="GO:0016538">
    <property type="term" value="F:cyclin-dependent protein serine/threonine kinase regulator activity"/>
    <property type="evidence" value="ECO:0007669"/>
    <property type="project" value="UniProtKB-ARBA"/>
</dbReference>
<feature type="region of interest" description="Disordered" evidence="1">
    <location>
        <begin position="358"/>
        <end position="394"/>
    </location>
</feature>
<reference evidence="4" key="1">
    <citation type="journal article" date="2016" name="Proc. Natl. Acad. Sci. U.S.A.">
        <title>Comparative genomics of biotechnologically important yeasts.</title>
        <authorList>
            <person name="Riley R."/>
            <person name="Haridas S."/>
            <person name="Wolfe K.H."/>
            <person name="Lopes M.R."/>
            <person name="Hittinger C.T."/>
            <person name="Goeker M."/>
            <person name="Salamov A.A."/>
            <person name="Wisecaver J.H."/>
            <person name="Long T.M."/>
            <person name="Calvey C.H."/>
            <person name="Aerts A.L."/>
            <person name="Barry K.W."/>
            <person name="Choi C."/>
            <person name="Clum A."/>
            <person name="Coughlan A.Y."/>
            <person name="Deshpande S."/>
            <person name="Douglass A.P."/>
            <person name="Hanson S.J."/>
            <person name="Klenk H.-P."/>
            <person name="LaButti K.M."/>
            <person name="Lapidus A."/>
            <person name="Lindquist E.A."/>
            <person name="Lipzen A.M."/>
            <person name="Meier-Kolthoff J.P."/>
            <person name="Ohm R.A."/>
            <person name="Otillar R.P."/>
            <person name="Pangilinan J.L."/>
            <person name="Peng Y."/>
            <person name="Rokas A."/>
            <person name="Rosa C.A."/>
            <person name="Scheuner C."/>
            <person name="Sibirny A.A."/>
            <person name="Slot J.C."/>
            <person name="Stielow J.B."/>
            <person name="Sun H."/>
            <person name="Kurtzman C.P."/>
            <person name="Blackwell M."/>
            <person name="Grigoriev I.V."/>
            <person name="Jeffries T.W."/>
        </authorList>
    </citation>
    <scope>NUCLEOTIDE SEQUENCE [LARGE SCALE GENOMIC DNA]</scope>
    <source>
        <strain evidence="4">NRRL Y-1626</strain>
    </source>
</reference>
<organism evidence="3 4">
    <name type="scientific">Hanseniaspora valbyensis NRRL Y-1626</name>
    <dbReference type="NCBI Taxonomy" id="766949"/>
    <lineage>
        <taxon>Eukaryota</taxon>
        <taxon>Fungi</taxon>
        <taxon>Dikarya</taxon>
        <taxon>Ascomycota</taxon>
        <taxon>Saccharomycotina</taxon>
        <taxon>Saccharomycetes</taxon>
        <taxon>Saccharomycodales</taxon>
        <taxon>Saccharomycodaceae</taxon>
        <taxon>Hanseniaspora</taxon>
    </lineage>
</organism>
<sequence>MFDSLKKLILDFIMCCHTKLRLSTPTLLLSFKVLEKYIQTRNQSCDYLQELIEDRLQFQLVSIVSLWISSKYIDTKYKHFNIDMLLELINAPQIPKSYILNQNNNKKTGSSMSTPIGTPKLKTPIGKSTNSKDYNYDSSKIVNNDIKEEKEQTDQHNKIINKRNSLKRHVKTIELDILNKLNWCISDIPTNDFFIDISLRNLQVEQEINSTKDSMNFFYFDTNDINQLKFGSQMLCELASFHSDLFKKNASILDISEASLQVMKLAILNYKMDRFVQMDKSSLQYKITRLFNNCNLKDQLPFSFKLKYFPKNTLQYPIFLKSILRYLDIMNASLNNIDTLRTSVVPMTPITPDLINGSKKRNRNGMNVSLDGETLFTEKKGENEEEDERGDKTGKHALKKRLMCDLRKEEIKEESEKINVIL</sequence>
<name>A0A1B7T7G0_9ASCO</name>